<reference evidence="2 3" key="1">
    <citation type="journal article" date="2018" name="Science">
        <title>The opium poppy genome and morphinan production.</title>
        <authorList>
            <person name="Guo L."/>
            <person name="Winzer T."/>
            <person name="Yang X."/>
            <person name="Li Y."/>
            <person name="Ning Z."/>
            <person name="He Z."/>
            <person name="Teodor R."/>
            <person name="Lu Y."/>
            <person name="Bowser T.A."/>
            <person name="Graham I.A."/>
            <person name="Ye K."/>
        </authorList>
    </citation>
    <scope>NUCLEOTIDE SEQUENCE [LARGE SCALE GENOMIC DNA]</scope>
    <source>
        <strain evidence="3">cv. HN1</strain>
        <tissue evidence="2">Leaves</tissue>
    </source>
</reference>
<dbReference type="Proteomes" id="UP000316621">
    <property type="component" value="Chromosome 3"/>
</dbReference>
<organism evidence="2 3">
    <name type="scientific">Papaver somniferum</name>
    <name type="common">Opium poppy</name>
    <dbReference type="NCBI Taxonomy" id="3469"/>
    <lineage>
        <taxon>Eukaryota</taxon>
        <taxon>Viridiplantae</taxon>
        <taxon>Streptophyta</taxon>
        <taxon>Embryophyta</taxon>
        <taxon>Tracheophyta</taxon>
        <taxon>Spermatophyta</taxon>
        <taxon>Magnoliopsida</taxon>
        <taxon>Ranunculales</taxon>
        <taxon>Papaveraceae</taxon>
        <taxon>Papaveroideae</taxon>
        <taxon>Papaver</taxon>
    </lineage>
</organism>
<evidence type="ECO:0000313" key="3">
    <source>
        <dbReference type="Proteomes" id="UP000316621"/>
    </source>
</evidence>
<protein>
    <submittedName>
        <fullName evidence="2">Uncharacterized protein</fullName>
    </submittedName>
</protein>
<name>A0A4Y7J529_PAPSO</name>
<evidence type="ECO:0000256" key="1">
    <source>
        <dbReference type="SAM" id="MobiDB-lite"/>
    </source>
</evidence>
<keyword evidence="3" id="KW-1185">Reference proteome</keyword>
<dbReference type="EMBL" id="CM010717">
    <property type="protein sequence ID" value="RZC56243.1"/>
    <property type="molecule type" value="Genomic_DNA"/>
</dbReference>
<dbReference type="Gramene" id="RZC56243">
    <property type="protein sequence ID" value="RZC56243"/>
    <property type="gene ID" value="C5167_015099"/>
</dbReference>
<feature type="region of interest" description="Disordered" evidence="1">
    <location>
        <begin position="1"/>
        <end position="21"/>
    </location>
</feature>
<proteinExistence type="predicted"/>
<accession>A0A4Y7J529</accession>
<feature type="compositionally biased region" description="Polar residues" evidence="1">
    <location>
        <begin position="11"/>
        <end position="21"/>
    </location>
</feature>
<dbReference type="AlphaFoldDB" id="A0A4Y7J529"/>
<evidence type="ECO:0000313" key="2">
    <source>
        <dbReference type="EMBL" id="RZC56243.1"/>
    </source>
</evidence>
<sequence length="82" mass="9128">MKLKPIPKQFLNPSTESGRSSRTLNILPEKHREPIGTISSENSEESLLIYPETIGGRFTASIKLSISYFGVATHRTTPNQVE</sequence>
<gene>
    <name evidence="2" type="ORF">C5167_015099</name>
</gene>